<proteinExistence type="predicted"/>
<evidence type="ECO:0000313" key="1">
    <source>
        <dbReference type="EMBL" id="KTD16325.1"/>
    </source>
</evidence>
<name>A0A0W0V865_9GAMM</name>
<comment type="caution">
    <text evidence="1">The sequence shown here is derived from an EMBL/GenBank/DDBJ whole genome shotgun (WGS) entry which is preliminary data.</text>
</comment>
<protein>
    <submittedName>
        <fullName evidence="1">Substrate of the Dot/Icm secretion system</fullName>
    </submittedName>
</protein>
<dbReference type="EMBL" id="LNYJ01000011">
    <property type="protein sequence ID" value="KTD16325.1"/>
    <property type="molecule type" value="Genomic_DNA"/>
</dbReference>
<keyword evidence="2" id="KW-1185">Reference proteome</keyword>
<dbReference type="AlphaFoldDB" id="A0A0W0V865"/>
<dbReference type="Proteomes" id="UP000055035">
    <property type="component" value="Unassembled WGS sequence"/>
</dbReference>
<gene>
    <name evidence="1" type="ORF">Ljor_0631</name>
</gene>
<evidence type="ECO:0000313" key="2">
    <source>
        <dbReference type="Proteomes" id="UP000055035"/>
    </source>
</evidence>
<accession>A0A0W0V865</accession>
<dbReference type="RefSeq" id="WP_058470188.1">
    <property type="nucleotide sequence ID" value="NZ_CAAAIC010000004.1"/>
</dbReference>
<dbReference type="PATRIC" id="fig|456.5.peg.667"/>
<reference evidence="1 2" key="1">
    <citation type="submission" date="2015-11" db="EMBL/GenBank/DDBJ databases">
        <title>Genomic analysis of 38 Legionella species identifies large and diverse effector repertoires.</title>
        <authorList>
            <person name="Burstein D."/>
            <person name="Amaro F."/>
            <person name="Zusman T."/>
            <person name="Lifshitz Z."/>
            <person name="Cohen O."/>
            <person name="Gilbert J.A."/>
            <person name="Pupko T."/>
            <person name="Shuman H.A."/>
            <person name="Segal G."/>
        </authorList>
    </citation>
    <scope>NUCLEOTIDE SEQUENCE [LARGE SCALE GENOMIC DNA]</scope>
    <source>
        <strain evidence="1 2">BL-540</strain>
    </source>
</reference>
<sequence length="478" mass="53347">MHFVLSDQFLTLLQSVRADYISLTKTNLDSEGPNRFSMFLGAKDVKTRNKQINFIEQWLIALDKELHPERLLLEKLASIKGTPTDEHSDLSQEEKSISEEQMIQIMEYLNSAEWNSAMEEKLTSLQVLVTIVLYINSQIDPTYYMRSPENAVLTQLLNKCLGITQTNIFDEDTRACCLLAAKRLLNEKGRFEAVNALIEPRFSEKEWDGLLNFVISQCDGLHPKYKQDFPIMHAMKPLLGKPLELAGYTTGYIMGEMVGKSTKLVRSRLAITAFLSSSLLYFMGPPAAVGIMLLAPTYADRIVNTFCGITFAWVLGQAGSIAGQGIGMGLGLSLDLSWKLVSKTCNVISQIYSTGEKQKPSGVCLVNGHYVIDGIEVQQVDPSVLESLRDCNMVHVEANNDALEITYNGEKTTLPWKGQTPAYLEELKKVLLAHQTPMSEPLSLTDKAAVNDHVPELSEFLLDNYQAKQETTPPLVIN</sequence>
<dbReference type="OrthoDB" id="5645770at2"/>
<organism evidence="1 2">
    <name type="scientific">Legionella jordanis</name>
    <dbReference type="NCBI Taxonomy" id="456"/>
    <lineage>
        <taxon>Bacteria</taxon>
        <taxon>Pseudomonadati</taxon>
        <taxon>Pseudomonadota</taxon>
        <taxon>Gammaproteobacteria</taxon>
        <taxon>Legionellales</taxon>
        <taxon>Legionellaceae</taxon>
        <taxon>Legionella</taxon>
    </lineage>
</organism>